<protein>
    <recommendedName>
        <fullName evidence="3">Prenyltransferase and squalene oxidase repeat-containing protein</fullName>
    </recommendedName>
</protein>
<sequence length="369" mass="39309">MTAQPSSWELPHLPGVLAASEVAATVAHIADEQRGDGLVPWFTGHHADPWDHVEAAMALTVGGLLDEARAAYAWSAEQQRADGSWPMEIRDETSGVDDDTAAGDANQAGYLAVGVWHHWLVTRDERFVRAMWPSVRSAVGFAVGLQQAAGAIAWARDVHGAPADDALLTGSACLVLSLRCAVALADLVGDPRPDWELAVARLAHAVAAHPDAFADRSRFSMDWYYPVLGGAVRGRAAHELLAARWDEFVVAGRGVRCVADRPWVTAAETSELVLTLDAVGEHGRAAALLRDVQFLRTDTGGYWTGWVFPEDTVWPRQQTTWTAGAVVLAADALAGTTAGSGVLRGDGLPPLLEFGGCDDHCATAHRPAP</sequence>
<dbReference type="STRING" id="1206085.SAMN05443575_2199"/>
<gene>
    <name evidence="1" type="ORF">SAMN05443575_2199</name>
</gene>
<dbReference type="RefSeq" id="WP_073390029.1">
    <property type="nucleotide sequence ID" value="NZ_FQVU01000003.1"/>
</dbReference>
<dbReference type="SUPFAM" id="SSF48208">
    <property type="entry name" value="Six-hairpin glycosidases"/>
    <property type="match status" value="1"/>
</dbReference>
<evidence type="ECO:0000313" key="2">
    <source>
        <dbReference type="Proteomes" id="UP000186132"/>
    </source>
</evidence>
<evidence type="ECO:0000313" key="1">
    <source>
        <dbReference type="EMBL" id="SHG53768.1"/>
    </source>
</evidence>
<dbReference type="AlphaFoldDB" id="A0A1M5KLX0"/>
<accession>A0A1M5KLX0</accession>
<keyword evidence="2" id="KW-1185">Reference proteome</keyword>
<dbReference type="GO" id="GO:0005975">
    <property type="term" value="P:carbohydrate metabolic process"/>
    <property type="evidence" value="ECO:0007669"/>
    <property type="project" value="InterPro"/>
</dbReference>
<dbReference type="InterPro" id="IPR012341">
    <property type="entry name" value="6hp_glycosidase-like_sf"/>
</dbReference>
<organism evidence="1 2">
    <name type="scientific">Jatrophihabitans endophyticus</name>
    <dbReference type="NCBI Taxonomy" id="1206085"/>
    <lineage>
        <taxon>Bacteria</taxon>
        <taxon>Bacillati</taxon>
        <taxon>Actinomycetota</taxon>
        <taxon>Actinomycetes</taxon>
        <taxon>Jatrophihabitantales</taxon>
        <taxon>Jatrophihabitantaceae</taxon>
        <taxon>Jatrophihabitans</taxon>
    </lineage>
</organism>
<proteinExistence type="predicted"/>
<name>A0A1M5KLX0_9ACTN</name>
<dbReference type="OrthoDB" id="5175804at2"/>
<dbReference type="Gene3D" id="1.50.10.10">
    <property type="match status" value="1"/>
</dbReference>
<reference evidence="1 2" key="1">
    <citation type="submission" date="2016-11" db="EMBL/GenBank/DDBJ databases">
        <authorList>
            <person name="Jaros S."/>
            <person name="Januszkiewicz K."/>
            <person name="Wedrychowicz H."/>
        </authorList>
    </citation>
    <scope>NUCLEOTIDE SEQUENCE [LARGE SCALE GENOMIC DNA]</scope>
    <source>
        <strain evidence="1 2">DSM 45627</strain>
    </source>
</reference>
<dbReference type="InterPro" id="IPR008928">
    <property type="entry name" value="6-hairpin_glycosidase_sf"/>
</dbReference>
<dbReference type="EMBL" id="FQVU01000003">
    <property type="protein sequence ID" value="SHG53768.1"/>
    <property type="molecule type" value="Genomic_DNA"/>
</dbReference>
<dbReference type="Proteomes" id="UP000186132">
    <property type="component" value="Unassembled WGS sequence"/>
</dbReference>
<evidence type="ECO:0008006" key="3">
    <source>
        <dbReference type="Google" id="ProtNLM"/>
    </source>
</evidence>